<dbReference type="OrthoDB" id="6668876at2759"/>
<dbReference type="Gene3D" id="3.40.525.10">
    <property type="entry name" value="CRAL-TRIO lipid binding domain"/>
    <property type="match status" value="1"/>
</dbReference>
<dbReference type="EMBL" id="CVRI01000038">
    <property type="protein sequence ID" value="CRK93842.1"/>
    <property type="molecule type" value="Genomic_DNA"/>
</dbReference>
<dbReference type="Proteomes" id="UP000183832">
    <property type="component" value="Unassembled WGS sequence"/>
</dbReference>
<dbReference type="InterPro" id="IPR036273">
    <property type="entry name" value="CRAL/TRIO_N_dom_sf"/>
</dbReference>
<dbReference type="Gene3D" id="1.10.8.20">
    <property type="entry name" value="N-terminal domain of phosphatidylinositol transfer protein sec14p"/>
    <property type="match status" value="1"/>
</dbReference>
<dbReference type="Pfam" id="PF00650">
    <property type="entry name" value="CRAL_TRIO"/>
    <property type="match status" value="1"/>
</dbReference>
<feature type="domain" description="CRAL-TRIO" evidence="1">
    <location>
        <begin position="87"/>
        <end position="251"/>
    </location>
</feature>
<gene>
    <name evidence="2" type="primary">similar to Clavesin-2</name>
    <name evidence="2" type="ORF">CLUMA_CG007369</name>
</gene>
<dbReference type="InterPro" id="IPR001251">
    <property type="entry name" value="CRAL-TRIO_dom"/>
</dbReference>
<dbReference type="SMART" id="SM01100">
    <property type="entry name" value="CRAL_TRIO_N"/>
    <property type="match status" value="1"/>
</dbReference>
<dbReference type="InterPro" id="IPR011074">
    <property type="entry name" value="CRAL/TRIO_N_dom"/>
</dbReference>
<dbReference type="Pfam" id="PF03765">
    <property type="entry name" value="CRAL_TRIO_N"/>
    <property type="match status" value="1"/>
</dbReference>
<dbReference type="PANTHER" id="PTHR10174:SF166">
    <property type="entry name" value="LD40136P"/>
    <property type="match status" value="1"/>
</dbReference>
<dbReference type="STRING" id="568069.A0A1J1I250"/>
<dbReference type="SMART" id="SM00516">
    <property type="entry name" value="SEC14"/>
    <property type="match status" value="1"/>
</dbReference>
<dbReference type="PANTHER" id="PTHR10174">
    <property type="entry name" value="ALPHA-TOCOPHEROL TRANSFER PROTEIN-RELATED"/>
    <property type="match status" value="1"/>
</dbReference>
<dbReference type="PROSITE" id="PS50191">
    <property type="entry name" value="CRAL_TRIO"/>
    <property type="match status" value="1"/>
</dbReference>
<evidence type="ECO:0000313" key="3">
    <source>
        <dbReference type="Proteomes" id="UP000183832"/>
    </source>
</evidence>
<accession>A0A1J1I250</accession>
<keyword evidence="3" id="KW-1185">Reference proteome</keyword>
<dbReference type="PRINTS" id="PR00180">
    <property type="entry name" value="CRETINALDHBP"/>
</dbReference>
<proteinExistence type="predicted"/>
<dbReference type="SUPFAM" id="SSF46938">
    <property type="entry name" value="CRAL/TRIO N-terminal domain"/>
    <property type="match status" value="1"/>
</dbReference>
<sequence>MELSDEFKIKAFKELREDGTRKKQALEQFREWISKQGHITKCRIDDDFLLRFLRVKKYSNDQAFKMLEKYLVSCESYPQWFRSLNLDDERIKEIYQSGYIFPLKDRDENGCRVILIRACKLDTKKFTFADILKSINFVIFTLLEEAETQIAGFVFIVDHKNITMDYVTLFSIIDLKNYLKCIQSAIPCRQKLGLFVNLPSFAVTLTEIGKAFISVKLRERAFFYKDSKHLKDHVNLKILPEEYGGCISTEDMIEDFKTIVERNKTKLKTSDEINIDLKCVKDGESDVVNSFRMLDID</sequence>
<dbReference type="InterPro" id="IPR036865">
    <property type="entry name" value="CRAL-TRIO_dom_sf"/>
</dbReference>
<dbReference type="GO" id="GO:0016020">
    <property type="term" value="C:membrane"/>
    <property type="evidence" value="ECO:0007669"/>
    <property type="project" value="TreeGrafter"/>
</dbReference>
<dbReference type="SUPFAM" id="SSF52087">
    <property type="entry name" value="CRAL/TRIO domain"/>
    <property type="match status" value="1"/>
</dbReference>
<dbReference type="AlphaFoldDB" id="A0A1J1I250"/>
<reference evidence="2 3" key="1">
    <citation type="submission" date="2015-04" db="EMBL/GenBank/DDBJ databases">
        <authorList>
            <person name="Syromyatnikov M.Y."/>
            <person name="Popov V.N."/>
        </authorList>
    </citation>
    <scope>NUCLEOTIDE SEQUENCE [LARGE SCALE GENOMIC DNA]</scope>
</reference>
<dbReference type="GO" id="GO:1902936">
    <property type="term" value="F:phosphatidylinositol bisphosphate binding"/>
    <property type="evidence" value="ECO:0007669"/>
    <property type="project" value="TreeGrafter"/>
</dbReference>
<evidence type="ECO:0000313" key="2">
    <source>
        <dbReference type="EMBL" id="CRK93842.1"/>
    </source>
</evidence>
<evidence type="ECO:0000259" key="1">
    <source>
        <dbReference type="PROSITE" id="PS50191"/>
    </source>
</evidence>
<organism evidence="2 3">
    <name type="scientific">Clunio marinus</name>
    <dbReference type="NCBI Taxonomy" id="568069"/>
    <lineage>
        <taxon>Eukaryota</taxon>
        <taxon>Metazoa</taxon>
        <taxon>Ecdysozoa</taxon>
        <taxon>Arthropoda</taxon>
        <taxon>Hexapoda</taxon>
        <taxon>Insecta</taxon>
        <taxon>Pterygota</taxon>
        <taxon>Neoptera</taxon>
        <taxon>Endopterygota</taxon>
        <taxon>Diptera</taxon>
        <taxon>Nematocera</taxon>
        <taxon>Chironomoidea</taxon>
        <taxon>Chironomidae</taxon>
        <taxon>Clunio</taxon>
    </lineage>
</organism>
<dbReference type="CDD" id="cd00170">
    <property type="entry name" value="SEC14"/>
    <property type="match status" value="1"/>
</dbReference>
<name>A0A1J1I250_9DIPT</name>
<protein>
    <submittedName>
        <fullName evidence="2">CLUMA_CG007369, isoform A</fullName>
    </submittedName>
</protein>